<protein>
    <submittedName>
        <fullName evidence="1">Uncharacterized protein</fullName>
    </submittedName>
</protein>
<name>A0A8T3DXC9_9TELE</name>
<accession>A0A8T3DXC9</accession>
<reference evidence="1" key="1">
    <citation type="submission" date="2021-01" db="EMBL/GenBank/DDBJ databases">
        <authorList>
            <person name="Zahm M."/>
            <person name="Roques C."/>
            <person name="Cabau C."/>
            <person name="Klopp C."/>
            <person name="Donnadieu C."/>
            <person name="Jouanno E."/>
            <person name="Lampietro C."/>
            <person name="Louis A."/>
            <person name="Herpin A."/>
            <person name="Echchiki A."/>
            <person name="Berthelot C."/>
            <person name="Parey E."/>
            <person name="Roest-Crollius H."/>
            <person name="Braasch I."/>
            <person name="Postlethwait J."/>
            <person name="Bobe J."/>
            <person name="Montfort J."/>
            <person name="Bouchez O."/>
            <person name="Begum T."/>
            <person name="Mejri S."/>
            <person name="Adams A."/>
            <person name="Chen W.-J."/>
            <person name="Guiguen Y."/>
        </authorList>
    </citation>
    <scope>NUCLEOTIDE SEQUENCE</scope>
    <source>
        <tissue evidence="1">Blood</tissue>
    </source>
</reference>
<organism evidence="1 2">
    <name type="scientific">Albula goreensis</name>
    <dbReference type="NCBI Taxonomy" id="1534307"/>
    <lineage>
        <taxon>Eukaryota</taxon>
        <taxon>Metazoa</taxon>
        <taxon>Chordata</taxon>
        <taxon>Craniata</taxon>
        <taxon>Vertebrata</taxon>
        <taxon>Euteleostomi</taxon>
        <taxon>Actinopterygii</taxon>
        <taxon>Neopterygii</taxon>
        <taxon>Teleostei</taxon>
        <taxon>Albuliformes</taxon>
        <taxon>Albulidae</taxon>
        <taxon>Albula</taxon>
    </lineage>
</organism>
<sequence length="87" mass="9911">MNFSSTMLGKGLWKHVIHKFKDGLSGPCTVEYHTKRGSPMPVKAELKYGTAYSWSFSGLTAESVFTHPKQHSQDFLEMARCRFDQIL</sequence>
<keyword evidence="2" id="KW-1185">Reference proteome</keyword>
<evidence type="ECO:0000313" key="2">
    <source>
        <dbReference type="Proteomes" id="UP000829720"/>
    </source>
</evidence>
<evidence type="ECO:0000313" key="1">
    <source>
        <dbReference type="EMBL" id="KAI1900484.1"/>
    </source>
</evidence>
<gene>
    <name evidence="1" type="ORF">AGOR_G00050410</name>
</gene>
<proteinExistence type="predicted"/>
<dbReference type="Proteomes" id="UP000829720">
    <property type="component" value="Unassembled WGS sequence"/>
</dbReference>
<comment type="caution">
    <text evidence="1">The sequence shown here is derived from an EMBL/GenBank/DDBJ whole genome shotgun (WGS) entry which is preliminary data.</text>
</comment>
<dbReference type="AlphaFoldDB" id="A0A8T3DXC9"/>
<dbReference type="EMBL" id="JAERUA010000004">
    <property type="protein sequence ID" value="KAI1900484.1"/>
    <property type="molecule type" value="Genomic_DNA"/>
</dbReference>